<dbReference type="AlphaFoldDB" id="A0A401XKG7"/>
<dbReference type="Pfam" id="PF01479">
    <property type="entry name" value="S4"/>
    <property type="match status" value="1"/>
</dbReference>
<dbReference type="PANTHER" id="PTHR47683">
    <property type="entry name" value="PSEUDOURIDINE SYNTHASE FAMILY PROTEIN-RELATED"/>
    <property type="match status" value="1"/>
</dbReference>
<accession>A0A401XKG7</accession>
<dbReference type="Pfam" id="PF00849">
    <property type="entry name" value="PseudoU_synth_2"/>
    <property type="match status" value="1"/>
</dbReference>
<dbReference type="SUPFAM" id="SSF55174">
    <property type="entry name" value="Alpha-L RNA-binding motif"/>
    <property type="match status" value="1"/>
</dbReference>
<feature type="compositionally biased region" description="Basic and acidic residues" evidence="5">
    <location>
        <begin position="43"/>
        <end position="67"/>
    </location>
</feature>
<reference evidence="7 8" key="1">
    <citation type="submission" date="2018-11" db="EMBL/GenBank/DDBJ databases">
        <title>Schleiferia aggregans sp. nov., a moderately thermophilic heterotrophic bacterium isolated from microbial mats at a terrestrial hot spring.</title>
        <authorList>
            <person name="Iino T."/>
            <person name="Ohkuma M."/>
            <person name="Haruta S."/>
        </authorList>
    </citation>
    <scope>NUCLEOTIDE SEQUENCE [LARGE SCALE GENOMIC DNA]</scope>
    <source>
        <strain evidence="7 8">LA</strain>
    </source>
</reference>
<dbReference type="InterPro" id="IPR036986">
    <property type="entry name" value="S4_RNA-bd_sf"/>
</dbReference>
<proteinExistence type="inferred from homology"/>
<keyword evidence="2 4" id="KW-0413">Isomerase</keyword>
<evidence type="ECO:0000313" key="8">
    <source>
        <dbReference type="Proteomes" id="UP000286715"/>
    </source>
</evidence>
<dbReference type="Proteomes" id="UP000286715">
    <property type="component" value="Unassembled WGS sequence"/>
</dbReference>
<keyword evidence="3" id="KW-0694">RNA-binding</keyword>
<dbReference type="InterPro" id="IPR000748">
    <property type="entry name" value="PsdUridine_synth_RsuA/RluB/E/F"/>
</dbReference>
<name>A0A401XKG7_9FLAO</name>
<feature type="region of interest" description="Disordered" evidence="5">
    <location>
        <begin position="1"/>
        <end position="67"/>
    </location>
</feature>
<dbReference type="InterPro" id="IPR020094">
    <property type="entry name" value="TruA/RsuA/RluB/E/F_N"/>
</dbReference>
<dbReference type="CDD" id="cd00165">
    <property type="entry name" value="S4"/>
    <property type="match status" value="1"/>
</dbReference>
<evidence type="ECO:0000256" key="2">
    <source>
        <dbReference type="ARBA" id="ARBA00023235"/>
    </source>
</evidence>
<dbReference type="NCBIfam" id="TIGR00093">
    <property type="entry name" value="pseudouridine synthase"/>
    <property type="match status" value="1"/>
</dbReference>
<protein>
    <recommendedName>
        <fullName evidence="4">Pseudouridine synthase</fullName>
        <ecNumber evidence="4">5.4.99.-</ecNumber>
    </recommendedName>
</protein>
<dbReference type="Gene3D" id="3.30.70.580">
    <property type="entry name" value="Pseudouridine synthase I, catalytic domain, N-terminal subdomain"/>
    <property type="match status" value="1"/>
</dbReference>
<dbReference type="PROSITE" id="PS50889">
    <property type="entry name" value="S4"/>
    <property type="match status" value="1"/>
</dbReference>
<dbReference type="GO" id="GO:0000455">
    <property type="term" value="P:enzyme-directed rRNA pseudouridine synthesis"/>
    <property type="evidence" value="ECO:0007669"/>
    <property type="project" value="UniProtKB-ARBA"/>
</dbReference>
<dbReference type="PROSITE" id="PS01149">
    <property type="entry name" value="PSI_RSU"/>
    <property type="match status" value="1"/>
</dbReference>
<comment type="similarity">
    <text evidence="1 4">Belongs to the pseudouridine synthase RsuA family.</text>
</comment>
<keyword evidence="8" id="KW-1185">Reference proteome</keyword>
<dbReference type="RefSeq" id="WP_124397544.1">
    <property type="nucleotide sequence ID" value="NZ_BHZE01000007.1"/>
</dbReference>
<evidence type="ECO:0000256" key="3">
    <source>
        <dbReference type="PROSITE-ProRule" id="PRU00182"/>
    </source>
</evidence>
<dbReference type="GO" id="GO:0003723">
    <property type="term" value="F:RNA binding"/>
    <property type="evidence" value="ECO:0007669"/>
    <property type="project" value="UniProtKB-KW"/>
</dbReference>
<dbReference type="InterPro" id="IPR006145">
    <property type="entry name" value="PsdUridine_synth_RsuA/RluA"/>
</dbReference>
<dbReference type="InterPro" id="IPR020103">
    <property type="entry name" value="PsdUridine_synth_cat_dom_sf"/>
</dbReference>
<feature type="domain" description="RNA-binding S4" evidence="6">
    <location>
        <begin position="98"/>
        <end position="166"/>
    </location>
</feature>
<dbReference type="EC" id="5.4.99.-" evidence="4"/>
<evidence type="ECO:0000256" key="4">
    <source>
        <dbReference type="RuleBase" id="RU003887"/>
    </source>
</evidence>
<sequence length="331" mass="37939">MNTWDKNKGERSGKPLAREGKPNNRNNNKKSHSPSNFQTKNSYQDKKQDFRKKEFTSDFKSREKNFEQKSNFKGGFKRYYKKPQEPQQTIAEPKDNLVRLNKFLANAGICSRREADELIRQGLVEVNGKIVTEMGIRIDPEKDVVKYGGSTIKGEKKVYILLNKPKGYITTTKDEKARKNVMELVAGACKERIYPVGRLDRQTTGLLLLTNDGELAKKLTHPSHGAPKLYHVVLDKNVSPGDLEKIRRGVVLDDGPAPVDEIEYVEGKDRNQVGIKLHIGRNRIVRRIFEHLGYQVVALDRTMFAGLTKKNLPRGHYRFLTEKEIAYLKML</sequence>
<gene>
    <name evidence="7" type="ORF">JCM31826_09620</name>
</gene>
<dbReference type="Gene3D" id="3.10.290.10">
    <property type="entry name" value="RNA-binding S4 domain"/>
    <property type="match status" value="1"/>
</dbReference>
<dbReference type="InterPro" id="IPR002942">
    <property type="entry name" value="S4_RNA-bd"/>
</dbReference>
<feature type="compositionally biased region" description="Basic and acidic residues" evidence="5">
    <location>
        <begin position="1"/>
        <end position="22"/>
    </location>
</feature>
<evidence type="ECO:0000256" key="5">
    <source>
        <dbReference type="SAM" id="MobiDB-lite"/>
    </source>
</evidence>
<feature type="compositionally biased region" description="Polar residues" evidence="5">
    <location>
        <begin position="33"/>
        <end position="42"/>
    </location>
</feature>
<evidence type="ECO:0000259" key="6">
    <source>
        <dbReference type="SMART" id="SM00363"/>
    </source>
</evidence>
<dbReference type="GO" id="GO:0120159">
    <property type="term" value="F:rRNA pseudouridine synthase activity"/>
    <property type="evidence" value="ECO:0007669"/>
    <property type="project" value="UniProtKB-ARBA"/>
</dbReference>
<dbReference type="SUPFAM" id="SSF55120">
    <property type="entry name" value="Pseudouridine synthase"/>
    <property type="match status" value="1"/>
</dbReference>
<organism evidence="7 8">
    <name type="scientific">Thermaurantimonas aggregans</name>
    <dbReference type="NCBI Taxonomy" id="2173829"/>
    <lineage>
        <taxon>Bacteria</taxon>
        <taxon>Pseudomonadati</taxon>
        <taxon>Bacteroidota</taxon>
        <taxon>Flavobacteriia</taxon>
        <taxon>Flavobacteriales</taxon>
        <taxon>Schleiferiaceae</taxon>
        <taxon>Thermaurantimonas</taxon>
    </lineage>
</organism>
<dbReference type="EMBL" id="BHZE01000007">
    <property type="protein sequence ID" value="GCD77480.1"/>
    <property type="molecule type" value="Genomic_DNA"/>
</dbReference>
<dbReference type="PANTHER" id="PTHR47683:SF2">
    <property type="entry name" value="RNA-BINDING S4 DOMAIN-CONTAINING PROTEIN"/>
    <property type="match status" value="1"/>
</dbReference>
<dbReference type="InterPro" id="IPR042092">
    <property type="entry name" value="PsdUridine_s_RsuA/RluB/E/F_cat"/>
</dbReference>
<dbReference type="InterPro" id="IPR050343">
    <property type="entry name" value="RsuA_PseudoU_synthase"/>
</dbReference>
<evidence type="ECO:0000313" key="7">
    <source>
        <dbReference type="EMBL" id="GCD77480.1"/>
    </source>
</evidence>
<dbReference type="FunFam" id="3.10.290.10:FF:000003">
    <property type="entry name" value="Pseudouridine synthase"/>
    <property type="match status" value="1"/>
</dbReference>
<dbReference type="SMART" id="SM00363">
    <property type="entry name" value="S4"/>
    <property type="match status" value="1"/>
</dbReference>
<dbReference type="CDD" id="cd02870">
    <property type="entry name" value="PseudoU_synth_RsuA_like"/>
    <property type="match status" value="1"/>
</dbReference>
<evidence type="ECO:0000256" key="1">
    <source>
        <dbReference type="ARBA" id="ARBA00008348"/>
    </source>
</evidence>
<dbReference type="InterPro" id="IPR018496">
    <property type="entry name" value="PsdUridine_synth_RsuA/RluB_CS"/>
</dbReference>
<dbReference type="Gene3D" id="3.30.70.1560">
    <property type="entry name" value="Alpha-L RNA-binding motif"/>
    <property type="match status" value="1"/>
</dbReference>
<dbReference type="OrthoDB" id="9807213at2"/>
<comment type="caution">
    <text evidence="7">The sequence shown here is derived from an EMBL/GenBank/DDBJ whole genome shotgun (WGS) entry which is preliminary data.</text>
</comment>